<dbReference type="PANTHER" id="PTHR30250">
    <property type="entry name" value="PST FAMILY PREDICTED COLANIC ACID TRANSPORTER"/>
    <property type="match status" value="1"/>
</dbReference>
<dbReference type="Pfam" id="PF13440">
    <property type="entry name" value="Polysacc_synt_3"/>
    <property type="match status" value="1"/>
</dbReference>
<organism evidence="7 8">
    <name type="scientific">Salimicrobium jeotgali</name>
    <dbReference type="NCBI Taxonomy" id="1230341"/>
    <lineage>
        <taxon>Bacteria</taxon>
        <taxon>Bacillati</taxon>
        <taxon>Bacillota</taxon>
        <taxon>Bacilli</taxon>
        <taxon>Bacillales</taxon>
        <taxon>Bacillaceae</taxon>
        <taxon>Salimicrobium</taxon>
    </lineage>
</organism>
<evidence type="ECO:0000256" key="4">
    <source>
        <dbReference type="ARBA" id="ARBA00022989"/>
    </source>
</evidence>
<proteinExistence type="predicted"/>
<dbReference type="PANTHER" id="PTHR30250:SF28">
    <property type="entry name" value="POLYSACCHARIDE BIOSYNTHESIS PROTEIN"/>
    <property type="match status" value="1"/>
</dbReference>
<dbReference type="EMBL" id="CP011361">
    <property type="protein sequence ID" value="AKG03778.1"/>
    <property type="molecule type" value="Genomic_DNA"/>
</dbReference>
<sequence>MTQFVKHKLQRPFVQRVLVMISGTTGAQAITLLASPLITRIYGPEAFGILGIFLAVSMMLMPSSALGYDQAIVLAKHEKEAIGLTKIALFFSSFIALFSCIIAGVFGERILEFLKFTDIKKYIYFIPLMILFGGLFRISQQWAVRLQEFKLLAKVNIFQALIIQGSIVGIGLVYPFASILIFLNVLGQLLRAMFIELENVKRRKLKNIFSYSHSPLKGIAYKYRDFPKYRAPEMFLSAATLNLPILLLTSFSGPVSAGFFTLSKRVLDAPATLIGNSVGNVFYPRITKAYYNNENLNNLIKKATLGLVLVGAIPYSLVFLSGPWLFEIVFGGEWLQAGIYARWMALDIFFNFINKPSVKALPVLSAQRFQLIFTIVRLIIRSVMLVLGLLIFKNDILAIALFSISGALLNLFLIIVTLNISKKIH</sequence>
<reference evidence="6" key="3">
    <citation type="submission" date="2016-11" db="EMBL/GenBank/DDBJ databases">
        <title>Salimicrobium jeotgali MJ3, isolated from Myulchi jeot, a traditional Korean fermented seafood.</title>
        <authorList>
            <person name="Kim K.H."/>
            <person name="Jeon C.O."/>
            <person name="Jin H.M."/>
        </authorList>
    </citation>
    <scope>NUCLEOTIDE SEQUENCE</scope>
    <source>
        <strain evidence="6">MJ3</strain>
    </source>
</reference>
<reference evidence="7 8" key="1">
    <citation type="journal article" date="2012" name="J. Bacteriol.">
        <title>Draft Genome Sequence of Salimicrobium sp. Strain MJ3, Isolated from Myulchi-Jeot, Korean Fermented Seafood.</title>
        <authorList>
            <person name="Lee S.H."/>
            <person name="Jung J.Y."/>
            <person name="Jeon C.O."/>
        </authorList>
    </citation>
    <scope>NUCLEOTIDE SEQUENCE [LARGE SCALE GENOMIC DNA]</scope>
    <source>
        <strain evidence="7 8">MJ3</strain>
    </source>
</reference>
<dbReference type="STRING" id="1230341.AAV35_002550"/>
<evidence type="ECO:0000256" key="3">
    <source>
        <dbReference type="ARBA" id="ARBA00022692"/>
    </source>
</evidence>
<dbReference type="RefSeq" id="WP_008590707.1">
    <property type="nucleotide sequence ID" value="NZ_AMPQ01000012.1"/>
</dbReference>
<keyword evidence="3" id="KW-0812">Transmembrane</keyword>
<evidence type="ECO:0000256" key="1">
    <source>
        <dbReference type="ARBA" id="ARBA00004651"/>
    </source>
</evidence>
<dbReference type="AlphaFoldDB" id="K2FJM6"/>
<keyword evidence="8" id="KW-1185">Reference proteome</keyword>
<keyword evidence="5" id="KW-0472">Membrane</keyword>
<dbReference type="InterPro" id="IPR050833">
    <property type="entry name" value="Poly_Biosynth_Transport"/>
</dbReference>
<evidence type="ECO:0000256" key="5">
    <source>
        <dbReference type="ARBA" id="ARBA00023136"/>
    </source>
</evidence>
<evidence type="ECO:0000313" key="6">
    <source>
        <dbReference type="EMBL" id="AKG03778.1"/>
    </source>
</evidence>
<keyword evidence="4" id="KW-1133">Transmembrane helix</keyword>
<name>K2FJM6_9BACI</name>
<evidence type="ECO:0000256" key="2">
    <source>
        <dbReference type="ARBA" id="ARBA00022475"/>
    </source>
</evidence>
<keyword evidence="2" id="KW-1003">Cell membrane</keyword>
<dbReference type="eggNOG" id="COG2244">
    <property type="taxonomic scope" value="Bacteria"/>
</dbReference>
<gene>
    <name evidence="6" type="ORF">AAV35_002550</name>
    <name evidence="7" type="ORF">MJ3_09153</name>
</gene>
<dbReference type="OrthoDB" id="109075at2"/>
<reference evidence="9" key="2">
    <citation type="submission" date="2015-06" db="EMBL/GenBank/DDBJ databases">
        <title>Salimicrobium jeotgali MJ3, isolated from Myulchi jeot, a traditional Korean fermented seafood.</title>
        <authorList>
            <person name="Kim K.H."/>
            <person name="Jeon C.O."/>
            <person name="Jin H.M."/>
        </authorList>
    </citation>
    <scope>NUCLEOTIDE SEQUENCE [LARGE SCALE GENOMIC DNA]</scope>
    <source>
        <strain evidence="9">MJ3</strain>
    </source>
</reference>
<comment type="subcellular location">
    <subcellularLocation>
        <location evidence="1">Cell membrane</location>
        <topology evidence="1">Multi-pass membrane protein</topology>
    </subcellularLocation>
</comment>
<evidence type="ECO:0000313" key="8">
    <source>
        <dbReference type="Proteomes" id="UP000011746"/>
    </source>
</evidence>
<accession>K2FJM6</accession>
<dbReference type="Proteomes" id="UP000011746">
    <property type="component" value="Unassembled WGS sequence"/>
</dbReference>
<evidence type="ECO:0000313" key="9">
    <source>
        <dbReference type="Proteomes" id="UP000092654"/>
    </source>
</evidence>
<dbReference type="EMBL" id="AMPQ01000012">
    <property type="protein sequence ID" value="EKE31261.1"/>
    <property type="molecule type" value="Genomic_DNA"/>
</dbReference>
<evidence type="ECO:0000313" key="7">
    <source>
        <dbReference type="EMBL" id="EKE31261.1"/>
    </source>
</evidence>
<dbReference type="Proteomes" id="UP000092654">
    <property type="component" value="Chromosome"/>
</dbReference>
<dbReference type="GO" id="GO:0005886">
    <property type="term" value="C:plasma membrane"/>
    <property type="evidence" value="ECO:0007669"/>
    <property type="project" value="UniProtKB-SubCell"/>
</dbReference>
<protein>
    <submittedName>
        <fullName evidence="7">Polysaccharide biosynthesis protein</fullName>
    </submittedName>
</protein>
<dbReference type="KEGG" id="sje:AAV35_002550"/>